<evidence type="ECO:0000259" key="2">
    <source>
        <dbReference type="Pfam" id="PF06985"/>
    </source>
</evidence>
<dbReference type="OrthoDB" id="4146092at2759"/>
<name>W9XG67_9EURO</name>
<feature type="domain" description="Heterokaryon incompatibility" evidence="2">
    <location>
        <begin position="53"/>
        <end position="199"/>
    </location>
</feature>
<proteinExistence type="predicted"/>
<evidence type="ECO:0000313" key="4">
    <source>
        <dbReference type="Proteomes" id="UP000019471"/>
    </source>
</evidence>
<keyword evidence="4" id="KW-1185">Reference proteome</keyword>
<dbReference type="InterPro" id="IPR010730">
    <property type="entry name" value="HET"/>
</dbReference>
<accession>W9XG67</accession>
<dbReference type="Pfam" id="PF06985">
    <property type="entry name" value="HET"/>
    <property type="match status" value="1"/>
</dbReference>
<dbReference type="InterPro" id="IPR052895">
    <property type="entry name" value="HetReg/Transcr_Mod"/>
</dbReference>
<dbReference type="PANTHER" id="PTHR24148">
    <property type="entry name" value="ANKYRIN REPEAT DOMAIN-CONTAINING PROTEIN 39 HOMOLOG-RELATED"/>
    <property type="match status" value="1"/>
</dbReference>
<dbReference type="EMBL" id="AMGX01000001">
    <property type="protein sequence ID" value="EXJ75931.1"/>
    <property type="molecule type" value="Genomic_DNA"/>
</dbReference>
<sequence>MSMFKYEPISRDAPSIRLLKLLGGPAEIQPWDGSGIKCEFELTHLDDDRDVQYDAVSYAWGDDERTQTIQLSGKPFMVSKVVEDILLRLRVPDRDRLLWIDAICINQGNLAEKDHQVDRMRDVFAQAQTVIASLGPHREVDEYGQPGTSYKLHSALKLVKSSRSAFGSAVKLKLSSTDEYCLLQLLQVPWFKRIWVVQEVAVAKRLLIVSGRNEVDGHYFAKLHRRFLPRVQNKKLRSKLEELGPLLGFMGSEIDSEAKSELLVLLQHFRSWNSTNPRDRIYALRGLAIDGLEVPELKPNYKLPVQTVYERVARYMIKRYESLAVLTYAVRAPRPGPAQPEGWIPWILRQFQGETPVQQIPIQLTWCPDWRDPYTFSNDPEPVPRQRASLSAPRRQRRPSPVRRSSGSPEDPEPLRVKGYAIGVVTSVFDGNIEASPFPAIKQKIPKWPYNRISKHLKELHASLIESAARQLEFEYNVKVQETTDQLEAQWRRKQGRSTDLTLRIRMEAMEINKVHKCEPQPQDGLLVNDQLCILQGSTGLAILRPEDGNHFSLIVLEDSTIHGSIFISLTLCRRADTLRVPCLARSSTSCPSFRFVMGGVGVSTAPMRSVWCDCDRTEPETSQRARARRSQPGLDDASAQFLQAANICEFNLLLQA</sequence>
<dbReference type="PANTHER" id="PTHR24148:SF64">
    <property type="entry name" value="HETEROKARYON INCOMPATIBILITY DOMAIN-CONTAINING PROTEIN"/>
    <property type="match status" value="1"/>
</dbReference>
<dbReference type="HOGENOM" id="CLU_445488_0_0_1"/>
<feature type="region of interest" description="Disordered" evidence="1">
    <location>
        <begin position="375"/>
        <end position="415"/>
    </location>
</feature>
<evidence type="ECO:0000313" key="3">
    <source>
        <dbReference type="EMBL" id="EXJ75931.1"/>
    </source>
</evidence>
<dbReference type="GeneID" id="19185175"/>
<evidence type="ECO:0000256" key="1">
    <source>
        <dbReference type="SAM" id="MobiDB-lite"/>
    </source>
</evidence>
<dbReference type="eggNOG" id="KOG4177">
    <property type="taxonomic scope" value="Eukaryota"/>
</dbReference>
<protein>
    <recommendedName>
        <fullName evidence="2">Heterokaryon incompatibility domain-containing protein</fullName>
    </recommendedName>
</protein>
<comment type="caution">
    <text evidence="3">The sequence shown here is derived from an EMBL/GenBank/DDBJ whole genome shotgun (WGS) entry which is preliminary data.</text>
</comment>
<dbReference type="STRING" id="1182543.W9XG67"/>
<dbReference type="AlphaFoldDB" id="W9XG67"/>
<dbReference type="RefSeq" id="XP_007739248.1">
    <property type="nucleotide sequence ID" value="XM_007741058.1"/>
</dbReference>
<dbReference type="Proteomes" id="UP000019471">
    <property type="component" value="Unassembled WGS sequence"/>
</dbReference>
<reference evidence="3 4" key="1">
    <citation type="submission" date="2013-03" db="EMBL/GenBank/DDBJ databases">
        <title>The Genome Sequence of Cladophialophora psammophila CBS 110553.</title>
        <authorList>
            <consortium name="The Broad Institute Genomics Platform"/>
            <person name="Cuomo C."/>
            <person name="de Hoog S."/>
            <person name="Gorbushina A."/>
            <person name="Walker B."/>
            <person name="Young S.K."/>
            <person name="Zeng Q."/>
            <person name="Gargeya S."/>
            <person name="Fitzgerald M."/>
            <person name="Haas B."/>
            <person name="Abouelleil A."/>
            <person name="Allen A.W."/>
            <person name="Alvarado L."/>
            <person name="Arachchi H.M."/>
            <person name="Berlin A.M."/>
            <person name="Chapman S.B."/>
            <person name="Gainer-Dewar J."/>
            <person name="Goldberg J."/>
            <person name="Griggs A."/>
            <person name="Gujja S."/>
            <person name="Hansen M."/>
            <person name="Howarth C."/>
            <person name="Imamovic A."/>
            <person name="Ireland A."/>
            <person name="Larimer J."/>
            <person name="McCowan C."/>
            <person name="Murphy C."/>
            <person name="Pearson M."/>
            <person name="Poon T.W."/>
            <person name="Priest M."/>
            <person name="Roberts A."/>
            <person name="Saif S."/>
            <person name="Shea T."/>
            <person name="Sisk P."/>
            <person name="Sykes S."/>
            <person name="Wortman J."/>
            <person name="Nusbaum C."/>
            <person name="Birren B."/>
        </authorList>
    </citation>
    <scope>NUCLEOTIDE SEQUENCE [LARGE SCALE GENOMIC DNA]</scope>
    <source>
        <strain evidence="3 4">CBS 110553</strain>
    </source>
</reference>
<organism evidence="3 4">
    <name type="scientific">Cladophialophora psammophila CBS 110553</name>
    <dbReference type="NCBI Taxonomy" id="1182543"/>
    <lineage>
        <taxon>Eukaryota</taxon>
        <taxon>Fungi</taxon>
        <taxon>Dikarya</taxon>
        <taxon>Ascomycota</taxon>
        <taxon>Pezizomycotina</taxon>
        <taxon>Eurotiomycetes</taxon>
        <taxon>Chaetothyriomycetidae</taxon>
        <taxon>Chaetothyriales</taxon>
        <taxon>Herpotrichiellaceae</taxon>
        <taxon>Cladophialophora</taxon>
    </lineage>
</organism>
<gene>
    <name evidence="3" type="ORF">A1O5_00439</name>
</gene>